<keyword evidence="1" id="KW-0732">Signal</keyword>
<dbReference type="EMBL" id="DUZY01000001">
    <property type="protein sequence ID" value="DAD23117.1"/>
    <property type="molecule type" value="Genomic_DNA"/>
</dbReference>
<reference evidence="2 3" key="1">
    <citation type="journal article" date="2020" name="Mol. Biol. Evol.">
        <title>Distinct Expression and Methylation Patterns for Genes with Different Fates following a Single Whole-Genome Duplication in Flowering Plants.</title>
        <authorList>
            <person name="Shi T."/>
            <person name="Rahmani R.S."/>
            <person name="Gugger P.F."/>
            <person name="Wang M."/>
            <person name="Li H."/>
            <person name="Zhang Y."/>
            <person name="Li Z."/>
            <person name="Wang Q."/>
            <person name="Van de Peer Y."/>
            <person name="Marchal K."/>
            <person name="Chen J."/>
        </authorList>
    </citation>
    <scope>NUCLEOTIDE SEQUENCE [LARGE SCALE GENOMIC DNA]</scope>
    <source>
        <tissue evidence="2">Leaf</tissue>
    </source>
</reference>
<name>A0A822XS01_NELNU</name>
<dbReference type="Proteomes" id="UP000607653">
    <property type="component" value="Unassembled WGS sequence"/>
</dbReference>
<evidence type="ECO:0000313" key="3">
    <source>
        <dbReference type="Proteomes" id="UP000607653"/>
    </source>
</evidence>
<dbReference type="AlphaFoldDB" id="A0A822XS01"/>
<evidence type="ECO:0000313" key="2">
    <source>
        <dbReference type="EMBL" id="DAD23117.1"/>
    </source>
</evidence>
<keyword evidence="3" id="KW-1185">Reference proteome</keyword>
<gene>
    <name evidence="2" type="ORF">HUJ06_024580</name>
</gene>
<feature type="signal peptide" evidence="1">
    <location>
        <begin position="1"/>
        <end position="18"/>
    </location>
</feature>
<accession>A0A822XS01</accession>
<feature type="chain" id="PRO_5032803108" evidence="1">
    <location>
        <begin position="19"/>
        <end position="61"/>
    </location>
</feature>
<sequence length="61" mass="6975">MSLIHSFYVLISIALSLSVSNFPCVEDFFLSIVVCSNLEQLRISSQLIFIKIHYNFTYAAK</sequence>
<protein>
    <submittedName>
        <fullName evidence="2">Uncharacterized protein</fullName>
    </submittedName>
</protein>
<evidence type="ECO:0000256" key="1">
    <source>
        <dbReference type="SAM" id="SignalP"/>
    </source>
</evidence>
<proteinExistence type="predicted"/>
<comment type="caution">
    <text evidence="2">The sequence shown here is derived from an EMBL/GenBank/DDBJ whole genome shotgun (WGS) entry which is preliminary data.</text>
</comment>
<organism evidence="2 3">
    <name type="scientific">Nelumbo nucifera</name>
    <name type="common">Sacred lotus</name>
    <dbReference type="NCBI Taxonomy" id="4432"/>
    <lineage>
        <taxon>Eukaryota</taxon>
        <taxon>Viridiplantae</taxon>
        <taxon>Streptophyta</taxon>
        <taxon>Embryophyta</taxon>
        <taxon>Tracheophyta</taxon>
        <taxon>Spermatophyta</taxon>
        <taxon>Magnoliopsida</taxon>
        <taxon>Proteales</taxon>
        <taxon>Nelumbonaceae</taxon>
        <taxon>Nelumbo</taxon>
    </lineage>
</organism>